<dbReference type="InterPro" id="IPR050628">
    <property type="entry name" value="SNF2_RAD54_helicase_TF"/>
</dbReference>
<dbReference type="RefSeq" id="WP_028702835.1">
    <property type="nucleotide sequence ID" value="NZ_LR134473.1"/>
</dbReference>
<dbReference type="AlphaFoldDB" id="A0A3S5EVC6"/>
<evidence type="ECO:0000313" key="6">
    <source>
        <dbReference type="Proteomes" id="UP000277858"/>
    </source>
</evidence>
<feature type="domain" description="Helicase ATP-binding" evidence="4">
    <location>
        <begin position="40"/>
        <end position="184"/>
    </location>
</feature>
<evidence type="ECO:0000256" key="2">
    <source>
        <dbReference type="ARBA" id="ARBA00022801"/>
    </source>
</evidence>
<dbReference type="InterPro" id="IPR000330">
    <property type="entry name" value="SNF2_N"/>
</dbReference>
<name>A0A3S5EVC6_9ACTN</name>
<proteinExistence type="predicted"/>
<dbReference type="Gene3D" id="3.40.50.300">
    <property type="entry name" value="P-loop containing nucleotide triphosphate hydrolases"/>
    <property type="match status" value="2"/>
</dbReference>
<dbReference type="OrthoDB" id="9773060at2"/>
<dbReference type="SMART" id="SM00490">
    <property type="entry name" value="HELICc"/>
    <property type="match status" value="1"/>
</dbReference>
<dbReference type="EMBL" id="LR134473">
    <property type="protein sequence ID" value="VEI04132.1"/>
    <property type="molecule type" value="Genomic_DNA"/>
</dbReference>
<accession>A0A3S5EVC6</accession>
<keyword evidence="6" id="KW-1185">Reference proteome</keyword>
<dbReference type="GO" id="GO:0006281">
    <property type="term" value="P:DNA repair"/>
    <property type="evidence" value="ECO:0007669"/>
    <property type="project" value="TreeGrafter"/>
</dbReference>
<dbReference type="InterPro" id="IPR027417">
    <property type="entry name" value="P-loop_NTPase"/>
</dbReference>
<keyword evidence="1" id="KW-0547">Nucleotide-binding</keyword>
<protein>
    <submittedName>
        <fullName evidence="5">SNF2 family N-terminal domain</fullName>
    </submittedName>
</protein>
<reference evidence="5 6" key="1">
    <citation type="submission" date="2018-12" db="EMBL/GenBank/DDBJ databases">
        <authorList>
            <consortium name="Pathogen Informatics"/>
        </authorList>
    </citation>
    <scope>NUCLEOTIDE SEQUENCE [LARGE SCALE GENOMIC DNA]</scope>
    <source>
        <strain evidence="5 6">NCTC13652</strain>
    </source>
</reference>
<dbReference type="SUPFAM" id="SSF52540">
    <property type="entry name" value="P-loop containing nucleoside triphosphate hydrolases"/>
    <property type="match status" value="2"/>
</dbReference>
<sequence>MTETYAEFLASKAIIAEQDGRTIDPDDLHPMLFDWQRRIVAWAIHVRRAAIWADTGLGKTLMQVEWSRQIGGVGLIVAPLAVCRQTVREAAKIGVHAHYIRDQSEISGDGVWVTSYEMIARFDAATLDSVVLDEASILKNSTGSTRDAMISTFHDVPNRLACTATPAPNDPEELTNQAEFLGQMTRTMMLAAYFVHDQDGWRLKGHARRPMIRWMATWAVAITRPSDMGGNDDGFILPGLNILGHTVDAEVVEDGALFAVDLGGVQGRSRVRKQTLDARCSEAARIVAAEPDEPWLIWAGLNDEADRLCRLIPGAVNVKGSMDPDEKAARLLDFADGKIKTMVTKPSIASQGLNYQHCARMIFVGMSDSYEQYYQAIRRCYRFGQKRVVNAHIIVSSIEQQIVANVRRKERQASSITSALVAEMRASNIERIAA</sequence>
<dbReference type="STRING" id="1122997.GCA_000425285_01165"/>
<dbReference type="GO" id="GO:0005524">
    <property type="term" value="F:ATP binding"/>
    <property type="evidence" value="ECO:0007669"/>
    <property type="project" value="UniProtKB-KW"/>
</dbReference>
<keyword evidence="3" id="KW-0067">ATP-binding</keyword>
<dbReference type="GO" id="GO:0016787">
    <property type="term" value="F:hydrolase activity"/>
    <property type="evidence" value="ECO:0007669"/>
    <property type="project" value="UniProtKB-KW"/>
</dbReference>
<keyword evidence="2" id="KW-0378">Hydrolase</keyword>
<dbReference type="SMART" id="SM00487">
    <property type="entry name" value="DEXDc"/>
    <property type="match status" value="1"/>
</dbReference>
<dbReference type="InterPro" id="IPR014001">
    <property type="entry name" value="Helicase_ATP-bd"/>
</dbReference>
<evidence type="ECO:0000259" key="4">
    <source>
        <dbReference type="PROSITE" id="PS51192"/>
    </source>
</evidence>
<gene>
    <name evidence="5" type="ORF">NCTC13652_02356</name>
</gene>
<dbReference type="Proteomes" id="UP000277858">
    <property type="component" value="Chromosome"/>
</dbReference>
<evidence type="ECO:0000256" key="1">
    <source>
        <dbReference type="ARBA" id="ARBA00022741"/>
    </source>
</evidence>
<dbReference type="PANTHER" id="PTHR45626">
    <property type="entry name" value="TRANSCRIPTION TERMINATION FACTOR 2-RELATED"/>
    <property type="match status" value="1"/>
</dbReference>
<evidence type="ECO:0000313" key="5">
    <source>
        <dbReference type="EMBL" id="VEI04132.1"/>
    </source>
</evidence>
<dbReference type="GO" id="GO:0008094">
    <property type="term" value="F:ATP-dependent activity, acting on DNA"/>
    <property type="evidence" value="ECO:0007669"/>
    <property type="project" value="TreeGrafter"/>
</dbReference>
<dbReference type="Pfam" id="PF00271">
    <property type="entry name" value="Helicase_C"/>
    <property type="match status" value="1"/>
</dbReference>
<dbReference type="PROSITE" id="PS51192">
    <property type="entry name" value="HELICASE_ATP_BIND_1"/>
    <property type="match status" value="1"/>
</dbReference>
<evidence type="ECO:0000256" key="3">
    <source>
        <dbReference type="ARBA" id="ARBA00022840"/>
    </source>
</evidence>
<dbReference type="InterPro" id="IPR001650">
    <property type="entry name" value="Helicase_C-like"/>
</dbReference>
<organism evidence="5 6">
    <name type="scientific">Acidipropionibacterium jensenii</name>
    <dbReference type="NCBI Taxonomy" id="1749"/>
    <lineage>
        <taxon>Bacteria</taxon>
        <taxon>Bacillati</taxon>
        <taxon>Actinomycetota</taxon>
        <taxon>Actinomycetes</taxon>
        <taxon>Propionibacteriales</taxon>
        <taxon>Propionibacteriaceae</taxon>
        <taxon>Acidipropionibacterium</taxon>
    </lineage>
</organism>
<dbReference type="Pfam" id="PF00176">
    <property type="entry name" value="SNF2-rel_dom"/>
    <property type="match status" value="1"/>
</dbReference>